<feature type="compositionally biased region" description="Low complexity" evidence="1">
    <location>
        <begin position="74"/>
        <end position="92"/>
    </location>
</feature>
<evidence type="ECO:0000256" key="1">
    <source>
        <dbReference type="SAM" id="MobiDB-lite"/>
    </source>
</evidence>
<feature type="compositionally biased region" description="Pro residues" evidence="1">
    <location>
        <begin position="53"/>
        <end position="65"/>
    </location>
</feature>
<name>A0ABW4FEM7_9PSEU</name>
<dbReference type="EMBL" id="JBHUCP010000003">
    <property type="protein sequence ID" value="MFD1528583.1"/>
    <property type="molecule type" value="Genomic_DNA"/>
</dbReference>
<feature type="chain" id="PRO_5046873047" evidence="2">
    <location>
        <begin position="31"/>
        <end position="118"/>
    </location>
</feature>
<reference evidence="4" key="1">
    <citation type="journal article" date="2019" name="Int. J. Syst. Evol. Microbiol.">
        <title>The Global Catalogue of Microorganisms (GCM) 10K type strain sequencing project: providing services to taxonomists for standard genome sequencing and annotation.</title>
        <authorList>
            <consortium name="The Broad Institute Genomics Platform"/>
            <consortium name="The Broad Institute Genome Sequencing Center for Infectious Disease"/>
            <person name="Wu L."/>
            <person name="Ma J."/>
        </authorList>
    </citation>
    <scope>NUCLEOTIDE SEQUENCE [LARGE SCALE GENOMIC DNA]</scope>
    <source>
        <strain evidence="4">JCM 12165</strain>
    </source>
</reference>
<feature type="compositionally biased region" description="Low complexity" evidence="1">
    <location>
        <begin position="43"/>
        <end position="52"/>
    </location>
</feature>
<feature type="non-terminal residue" evidence="3">
    <location>
        <position position="118"/>
    </location>
</feature>
<dbReference type="Proteomes" id="UP001597145">
    <property type="component" value="Unassembled WGS sequence"/>
</dbReference>
<organism evidence="3 4">
    <name type="scientific">Pseudonocardia aurantiaca</name>
    <dbReference type="NCBI Taxonomy" id="75290"/>
    <lineage>
        <taxon>Bacteria</taxon>
        <taxon>Bacillati</taxon>
        <taxon>Actinomycetota</taxon>
        <taxon>Actinomycetes</taxon>
        <taxon>Pseudonocardiales</taxon>
        <taxon>Pseudonocardiaceae</taxon>
        <taxon>Pseudonocardia</taxon>
    </lineage>
</organism>
<protein>
    <submittedName>
        <fullName evidence="3">Uncharacterized protein</fullName>
    </submittedName>
</protein>
<keyword evidence="4" id="KW-1185">Reference proteome</keyword>
<keyword evidence="2" id="KW-0732">Signal</keyword>
<proteinExistence type="predicted"/>
<feature type="region of interest" description="Disordered" evidence="1">
    <location>
        <begin position="29"/>
        <end position="118"/>
    </location>
</feature>
<feature type="signal peptide" evidence="2">
    <location>
        <begin position="1"/>
        <end position="30"/>
    </location>
</feature>
<feature type="compositionally biased region" description="Pro residues" evidence="1">
    <location>
        <begin position="33"/>
        <end position="42"/>
    </location>
</feature>
<accession>A0ABW4FEM7</accession>
<sequence>MALPTPVLRLIGGLAVSTALLGVLPGQALAAAPAPPTPPPIRPDSAPAATPVPARPAPAANPTPSPTVFATPAQVPGPGVPQDPQVVRVPQGAPATGGVIRRAGSAEAKAPHSGLGHL</sequence>
<evidence type="ECO:0000313" key="3">
    <source>
        <dbReference type="EMBL" id="MFD1528583.1"/>
    </source>
</evidence>
<comment type="caution">
    <text evidence="3">The sequence shown here is derived from an EMBL/GenBank/DDBJ whole genome shotgun (WGS) entry which is preliminary data.</text>
</comment>
<evidence type="ECO:0000313" key="4">
    <source>
        <dbReference type="Proteomes" id="UP001597145"/>
    </source>
</evidence>
<gene>
    <name evidence="3" type="ORF">ACFSCY_03940</name>
</gene>
<evidence type="ECO:0000256" key="2">
    <source>
        <dbReference type="SAM" id="SignalP"/>
    </source>
</evidence>